<keyword evidence="6 8" id="KW-1133">Transmembrane helix</keyword>
<reference evidence="12" key="1">
    <citation type="submission" date="2019-07" db="EMBL/GenBank/DDBJ databases">
        <title>Complete Genome Sequences of Vibrion rotiferianus strain AM7.</title>
        <authorList>
            <person name="Miyazaki K."/>
            <person name="Wiseschart A."/>
            <person name="Pootanakit K."/>
            <person name="Ishimori K."/>
            <person name="Kitahara K."/>
        </authorList>
    </citation>
    <scope>NUCLEOTIDE SEQUENCE [LARGE SCALE GENOMIC DNA]</scope>
    <source>
        <strain evidence="12">AM7</strain>
    </source>
</reference>
<dbReference type="AlphaFoldDB" id="A0A510IHF5"/>
<dbReference type="InterPro" id="IPR001633">
    <property type="entry name" value="EAL_dom"/>
</dbReference>
<evidence type="ECO:0000256" key="8">
    <source>
        <dbReference type="SAM" id="Phobius"/>
    </source>
</evidence>
<dbReference type="PANTHER" id="PTHR33121">
    <property type="entry name" value="CYCLIC DI-GMP PHOSPHODIESTERASE PDEF"/>
    <property type="match status" value="1"/>
</dbReference>
<organism evidence="11 12">
    <name type="scientific">Vibrio rotiferianus</name>
    <dbReference type="NCBI Taxonomy" id="190895"/>
    <lineage>
        <taxon>Bacteria</taxon>
        <taxon>Pseudomonadati</taxon>
        <taxon>Pseudomonadota</taxon>
        <taxon>Gammaproteobacteria</taxon>
        <taxon>Vibrionales</taxon>
        <taxon>Vibrionaceae</taxon>
        <taxon>Vibrio</taxon>
    </lineage>
</organism>
<evidence type="ECO:0000313" key="11">
    <source>
        <dbReference type="EMBL" id="BBL91876.1"/>
    </source>
</evidence>
<evidence type="ECO:0000259" key="10">
    <source>
        <dbReference type="PROSITE" id="PS51105"/>
    </source>
</evidence>
<evidence type="ECO:0000256" key="3">
    <source>
        <dbReference type="ARBA" id="ARBA00022475"/>
    </source>
</evidence>
<dbReference type="SUPFAM" id="SSF141868">
    <property type="entry name" value="EAL domain-like"/>
    <property type="match status" value="1"/>
</dbReference>
<evidence type="ECO:0000256" key="1">
    <source>
        <dbReference type="ARBA" id="ARBA00004651"/>
    </source>
</evidence>
<feature type="transmembrane region" description="Helical" evidence="8">
    <location>
        <begin position="98"/>
        <end position="116"/>
    </location>
</feature>
<dbReference type="Gene3D" id="3.20.20.450">
    <property type="entry name" value="EAL domain"/>
    <property type="match status" value="1"/>
</dbReference>
<evidence type="ECO:0000256" key="7">
    <source>
        <dbReference type="ARBA" id="ARBA00023136"/>
    </source>
</evidence>
<feature type="transmembrane region" description="Helical" evidence="8">
    <location>
        <begin position="33"/>
        <end position="56"/>
    </location>
</feature>
<keyword evidence="4" id="KW-0762">Sugar transport</keyword>
<keyword evidence="2" id="KW-0813">Transport</keyword>
<feature type="transmembrane region" description="Helical" evidence="8">
    <location>
        <begin position="171"/>
        <end position="192"/>
    </location>
</feature>
<feature type="transmembrane region" description="Helical" evidence="8">
    <location>
        <begin position="292"/>
        <end position="314"/>
    </location>
</feature>
<sequence>MLKSTKTCTRLIQRMSVISTSWSSEFKSYLTDLASIALLLLPLILSNALAIFLGHAFRLTGWGELSQLLFHVSDILINLYPSAFCVVAGYYLSHKTNVSSAVFIIYSLIMFYLISLENGSLSATYMLPNNPLLALLSATITYLYCIAFKIRLLEPQALDFSSRLLKHVVHFFLFVLIALVVSNLTAIVMSMFGSAIREIGVDPLTLQGGLIYQTVLGLLGSIGINGHNLLFAIKQQIFAATEANMIAWKGGEASLNVISQGFYDAFMSMGGSGNSISLLICVLMFARERNHLMLALAATPLVIFNINEVLLFGLPIIFNPLLIIPFVTVPLVSFVITYSCIASGIVPPVENIVNWMTPPLFSGYMAMGNQLEGSILQAVVILVGVFIYRPFYLAYAGKYSAQFRANATYTGIERSIFKTLLNNVRDSNKTSISKSTAQKRLTTILREGELVMFYQKLQSTKDVNVFSYEALLRYIDKDGKLCPPTFVSDFQMLNSMPLLDKLVIERVLADMQKMSLSKERRIAINIAVATIEQEEFVPHLLSRLTHYGIEPEWLEIEITEEAILSNKVFLIRTMEALQAKGIRIAMDDFGTGYASFPHLLKYPFDKIKLDRSLLLDANDQKGRDLYELVAKLGRITHCEVVAEGVETQQEYDFVKECGVDKVQGYFFARPAPLKDIIAEQSI</sequence>
<dbReference type="InterPro" id="IPR035919">
    <property type="entry name" value="EAL_sf"/>
</dbReference>
<protein>
    <submittedName>
        <fullName evidence="11">Diguanylate phosphodiesterase</fullName>
    </submittedName>
</protein>
<dbReference type="InterPro" id="IPR004501">
    <property type="entry name" value="PTS_EIIC_3"/>
</dbReference>
<keyword evidence="3" id="KW-1003">Cell membrane</keyword>
<gene>
    <name evidence="11" type="ORF">VroAM7_45290</name>
</gene>
<dbReference type="PROSITE" id="PS50883">
    <property type="entry name" value="EAL"/>
    <property type="match status" value="1"/>
</dbReference>
<feature type="transmembrane region" description="Helical" evidence="8">
    <location>
        <begin position="321"/>
        <end position="346"/>
    </location>
</feature>
<evidence type="ECO:0000256" key="4">
    <source>
        <dbReference type="ARBA" id="ARBA00022597"/>
    </source>
</evidence>
<dbReference type="EMBL" id="AP019799">
    <property type="protein sequence ID" value="BBL91876.1"/>
    <property type="molecule type" value="Genomic_DNA"/>
</dbReference>
<keyword evidence="5 8" id="KW-0812">Transmembrane</keyword>
<dbReference type="Proteomes" id="UP000315115">
    <property type="component" value="Chromosome 2"/>
</dbReference>
<dbReference type="GO" id="GO:0071111">
    <property type="term" value="F:cyclic-guanylate-specific phosphodiesterase activity"/>
    <property type="evidence" value="ECO:0007669"/>
    <property type="project" value="InterPro"/>
</dbReference>
<name>A0A510IHF5_9VIBR</name>
<dbReference type="InterPro" id="IPR003352">
    <property type="entry name" value="PTS_EIIC"/>
</dbReference>
<feature type="domain" description="PTS EIIC type-3" evidence="10">
    <location>
        <begin position="11"/>
        <end position="391"/>
    </location>
</feature>
<dbReference type="GO" id="GO:0009401">
    <property type="term" value="P:phosphoenolpyruvate-dependent sugar phosphotransferase system"/>
    <property type="evidence" value="ECO:0007669"/>
    <property type="project" value="InterPro"/>
</dbReference>
<dbReference type="CDD" id="cd01948">
    <property type="entry name" value="EAL"/>
    <property type="match status" value="1"/>
</dbReference>
<dbReference type="GO" id="GO:0008982">
    <property type="term" value="F:protein-N(PI)-phosphohistidine-sugar phosphotransferase activity"/>
    <property type="evidence" value="ECO:0007669"/>
    <property type="project" value="InterPro"/>
</dbReference>
<feature type="transmembrane region" description="Helical" evidence="8">
    <location>
        <begin position="68"/>
        <end position="91"/>
    </location>
</feature>
<feature type="transmembrane region" description="Helical" evidence="8">
    <location>
        <begin position="204"/>
        <end position="224"/>
    </location>
</feature>
<dbReference type="PROSITE" id="PS51105">
    <property type="entry name" value="PTS_EIIC_TYPE_3"/>
    <property type="match status" value="1"/>
</dbReference>
<evidence type="ECO:0000259" key="9">
    <source>
        <dbReference type="PROSITE" id="PS50883"/>
    </source>
</evidence>
<dbReference type="InterPro" id="IPR050706">
    <property type="entry name" value="Cyclic-di-GMP_PDE-like"/>
</dbReference>
<feature type="domain" description="EAL" evidence="9">
    <location>
        <begin position="434"/>
        <end position="682"/>
    </location>
</feature>
<evidence type="ECO:0000313" key="12">
    <source>
        <dbReference type="Proteomes" id="UP000315115"/>
    </source>
</evidence>
<feature type="transmembrane region" description="Helical" evidence="8">
    <location>
        <begin position="375"/>
        <end position="395"/>
    </location>
</feature>
<dbReference type="Pfam" id="PF02378">
    <property type="entry name" value="PTS_EIIC"/>
    <property type="match status" value="1"/>
</dbReference>
<accession>A0A510IHF5</accession>
<feature type="transmembrane region" description="Helical" evidence="8">
    <location>
        <begin position="131"/>
        <end position="150"/>
    </location>
</feature>
<dbReference type="GO" id="GO:0005886">
    <property type="term" value="C:plasma membrane"/>
    <property type="evidence" value="ECO:0007669"/>
    <property type="project" value="UniProtKB-SubCell"/>
</dbReference>
<proteinExistence type="predicted"/>
<feature type="transmembrane region" description="Helical" evidence="8">
    <location>
        <begin position="265"/>
        <end position="286"/>
    </location>
</feature>
<keyword evidence="7 8" id="KW-0472">Membrane</keyword>
<evidence type="ECO:0000256" key="5">
    <source>
        <dbReference type="ARBA" id="ARBA00022692"/>
    </source>
</evidence>
<dbReference type="PANTHER" id="PTHR33121:SF70">
    <property type="entry name" value="SIGNALING PROTEIN YKOW"/>
    <property type="match status" value="1"/>
</dbReference>
<evidence type="ECO:0000256" key="2">
    <source>
        <dbReference type="ARBA" id="ARBA00022448"/>
    </source>
</evidence>
<evidence type="ECO:0000256" key="6">
    <source>
        <dbReference type="ARBA" id="ARBA00022989"/>
    </source>
</evidence>
<dbReference type="Pfam" id="PF00563">
    <property type="entry name" value="EAL"/>
    <property type="match status" value="1"/>
</dbReference>
<comment type="subcellular location">
    <subcellularLocation>
        <location evidence="1">Cell membrane</location>
        <topology evidence="1">Multi-pass membrane protein</topology>
    </subcellularLocation>
</comment>
<dbReference type="SMART" id="SM00052">
    <property type="entry name" value="EAL"/>
    <property type="match status" value="1"/>
</dbReference>